<evidence type="ECO:0000313" key="2">
    <source>
        <dbReference type="Proteomes" id="UP000016521"/>
    </source>
</evidence>
<organism evidence="1 2">
    <name type="scientific">Pseudoalteromonas piscicida</name>
    <dbReference type="NCBI Taxonomy" id="43662"/>
    <lineage>
        <taxon>Bacteria</taxon>
        <taxon>Pseudomonadati</taxon>
        <taxon>Pseudomonadota</taxon>
        <taxon>Gammaproteobacteria</taxon>
        <taxon>Alteromonadales</taxon>
        <taxon>Pseudoalteromonadaceae</taxon>
        <taxon>Pseudoalteromonas</taxon>
    </lineage>
</organism>
<reference evidence="1 2" key="1">
    <citation type="submission" date="2015-06" db="EMBL/GenBank/DDBJ databases">
        <authorList>
            <person name="Xie B.-B."/>
            <person name="Rong J.-C."/>
            <person name="Qin Q.-L."/>
            <person name="Zhang Y.-Z."/>
        </authorList>
    </citation>
    <scope>NUCLEOTIDE SEQUENCE [LARGE SCALE GENOMIC DNA]</scope>
    <source>
        <strain evidence="1 2">JCM 20779</strain>
    </source>
</reference>
<name>A0ABM6NBI4_PSEO7</name>
<dbReference type="EMBL" id="CP011924">
    <property type="protein sequence ID" value="ATD06131.1"/>
    <property type="molecule type" value="Genomic_DNA"/>
</dbReference>
<proteinExistence type="predicted"/>
<gene>
    <name evidence="1" type="ORF">PPIS_a0929</name>
</gene>
<sequence length="40" mass="4710">MLLTLKVISHTVYRCVEQCETGVFNKKERLYGYLLLKICC</sequence>
<accession>A0ABM6NBI4</accession>
<evidence type="ECO:0000313" key="1">
    <source>
        <dbReference type="EMBL" id="ATD06131.1"/>
    </source>
</evidence>
<keyword evidence="2" id="KW-1185">Reference proteome</keyword>
<dbReference type="Proteomes" id="UP000016521">
    <property type="component" value="Chromosome I"/>
</dbReference>
<protein>
    <submittedName>
        <fullName evidence="1">Uncharacterized protein</fullName>
    </submittedName>
</protein>